<evidence type="ECO:0000313" key="1">
    <source>
        <dbReference type="EMBL" id="ERJ18263.1"/>
    </source>
</evidence>
<dbReference type="EMBL" id="AFNV02000021">
    <property type="protein sequence ID" value="ERJ18263.1"/>
    <property type="molecule type" value="Genomic_DNA"/>
</dbReference>
<accession>U2FVB6</accession>
<dbReference type="eggNOG" id="ENOG503316U">
    <property type="taxonomic scope" value="Bacteria"/>
</dbReference>
<reference evidence="1 2" key="1">
    <citation type="journal article" date="2011" name="J. Bacteriol.">
        <title>Genome sequence of Salinisphaera shabanensis, a gammaproteobacterium from the harsh, variable environment of the brine-seawater interface of the Shaban Deep in the Red Sea.</title>
        <authorList>
            <person name="Antunes A."/>
            <person name="Alam I."/>
            <person name="Bajic V.B."/>
            <person name="Stingl U."/>
        </authorList>
    </citation>
    <scope>NUCLEOTIDE SEQUENCE [LARGE SCALE GENOMIC DNA]</scope>
    <source>
        <strain evidence="1 2">E1L3A</strain>
    </source>
</reference>
<reference evidence="1 2" key="2">
    <citation type="journal article" date="2013" name="PLoS ONE">
        <title>INDIGO - INtegrated Data Warehouse of MIcrobial GenOmes with Examples from the Red Sea Extremophiles.</title>
        <authorList>
            <person name="Alam I."/>
            <person name="Antunes A."/>
            <person name="Kamau A.A."/>
            <person name="Ba Alawi W."/>
            <person name="Kalkatawi M."/>
            <person name="Stingl U."/>
            <person name="Bajic V.B."/>
        </authorList>
    </citation>
    <scope>NUCLEOTIDE SEQUENCE [LARGE SCALE GENOMIC DNA]</scope>
    <source>
        <strain evidence="1 2">E1L3A</strain>
    </source>
</reference>
<dbReference type="Pfam" id="PF19742">
    <property type="entry name" value="DUF6231"/>
    <property type="match status" value="1"/>
</dbReference>
<dbReference type="RefSeq" id="WP_021031787.1">
    <property type="nucleotide sequence ID" value="NZ_AFNV02000021.1"/>
</dbReference>
<sequence length="168" mass="19241">MEITADPVLSYLEELVRKNAPGRLLLIEPCHTSRQRLQGVAGIECKCAVSNADDSLSGDTAGARFDLAITFPPALTQLTPPQGRQLISRLRDQLANTVIVCVRNDETSSNEWRIGDFIALGFRRSPKSVEINTEISIYRYDIRDYKTTPDWLNSRYWANPERWDRERW</sequence>
<comment type="caution">
    <text evidence="1">The sequence shown here is derived from an EMBL/GenBank/DDBJ whole genome shotgun (WGS) entry which is preliminary data.</text>
</comment>
<keyword evidence="2" id="KW-1185">Reference proteome</keyword>
<dbReference type="Proteomes" id="UP000006242">
    <property type="component" value="Unassembled WGS sequence"/>
</dbReference>
<proteinExistence type="predicted"/>
<dbReference type="AlphaFoldDB" id="U2FVB6"/>
<organism evidence="1 2">
    <name type="scientific">Salinisphaera shabanensis E1L3A</name>
    <dbReference type="NCBI Taxonomy" id="1033802"/>
    <lineage>
        <taxon>Bacteria</taxon>
        <taxon>Pseudomonadati</taxon>
        <taxon>Pseudomonadota</taxon>
        <taxon>Gammaproteobacteria</taxon>
        <taxon>Salinisphaerales</taxon>
        <taxon>Salinisphaeraceae</taxon>
        <taxon>Salinisphaera</taxon>
    </lineage>
</organism>
<dbReference type="OrthoDB" id="5609094at2"/>
<name>U2FVB6_9GAMM</name>
<evidence type="ECO:0000313" key="2">
    <source>
        <dbReference type="Proteomes" id="UP000006242"/>
    </source>
</evidence>
<dbReference type="InterPro" id="IPR046199">
    <property type="entry name" value="DUF6231"/>
</dbReference>
<gene>
    <name evidence="1" type="ORF">SSPSH_002891</name>
</gene>
<protein>
    <submittedName>
        <fullName evidence="1">Uncharacterized protein</fullName>
    </submittedName>
</protein>